<dbReference type="RefSeq" id="WP_058123999.1">
    <property type="nucleotide sequence ID" value="NZ_CYRX01000031.1"/>
</dbReference>
<dbReference type="Proteomes" id="UP000051298">
    <property type="component" value="Unassembled WGS sequence"/>
</dbReference>
<dbReference type="Pfam" id="PF19883">
    <property type="entry name" value="DUF6356"/>
    <property type="match status" value="1"/>
</dbReference>
<dbReference type="eggNOG" id="ENOG5033D4Z">
    <property type="taxonomic scope" value="Bacteria"/>
</dbReference>
<evidence type="ECO:0008006" key="4">
    <source>
        <dbReference type="Google" id="ProtNLM"/>
    </source>
</evidence>
<dbReference type="InterPro" id="IPR045936">
    <property type="entry name" value="DUF6356"/>
</dbReference>
<gene>
    <name evidence="2" type="ORF">THS5294_02498</name>
</gene>
<evidence type="ECO:0000256" key="1">
    <source>
        <dbReference type="SAM" id="Phobius"/>
    </source>
</evidence>
<sequence>MITRLFTAHPSSVDETYLEHSGFAFRFAGWLALAAMAAVVHAVFPWMFEKTASQIIAKLHNRTVHRSDPGLKSA</sequence>
<protein>
    <recommendedName>
        <fullName evidence="4">Capsule biosynthesis protein</fullName>
    </recommendedName>
</protein>
<dbReference type="STRING" id="266809.PM03_11665"/>
<accession>A0A0P1F1B2</accession>
<name>A0A0P1F1B2_9RHOB</name>
<proteinExistence type="predicted"/>
<evidence type="ECO:0000313" key="3">
    <source>
        <dbReference type="Proteomes" id="UP000051298"/>
    </source>
</evidence>
<keyword evidence="1" id="KW-1133">Transmembrane helix</keyword>
<keyword evidence="1" id="KW-0812">Transmembrane</keyword>
<feature type="transmembrane region" description="Helical" evidence="1">
    <location>
        <begin position="27"/>
        <end position="48"/>
    </location>
</feature>
<organism evidence="2 3">
    <name type="scientific">Thalassobacter stenotrophicus</name>
    <dbReference type="NCBI Taxonomy" id="266809"/>
    <lineage>
        <taxon>Bacteria</taxon>
        <taxon>Pseudomonadati</taxon>
        <taxon>Pseudomonadota</taxon>
        <taxon>Alphaproteobacteria</taxon>
        <taxon>Rhodobacterales</taxon>
        <taxon>Roseobacteraceae</taxon>
        <taxon>Thalassobacter</taxon>
    </lineage>
</organism>
<evidence type="ECO:0000313" key="2">
    <source>
        <dbReference type="EMBL" id="CUH61196.1"/>
    </source>
</evidence>
<dbReference type="AlphaFoldDB" id="A0A0P1F1B2"/>
<dbReference type="EMBL" id="CYRX01000031">
    <property type="protein sequence ID" value="CUH61196.1"/>
    <property type="molecule type" value="Genomic_DNA"/>
</dbReference>
<keyword evidence="1" id="KW-0472">Membrane</keyword>
<reference evidence="2 3" key="1">
    <citation type="submission" date="2015-09" db="EMBL/GenBank/DDBJ databases">
        <authorList>
            <consortium name="Swine Surveillance"/>
        </authorList>
    </citation>
    <scope>NUCLEOTIDE SEQUENCE [LARGE SCALE GENOMIC DNA]</scope>
    <source>
        <strain evidence="2 3">CECT 5294</strain>
    </source>
</reference>